<evidence type="ECO:0000256" key="2">
    <source>
        <dbReference type="ARBA" id="ARBA00022679"/>
    </source>
</evidence>
<proteinExistence type="inferred from homology"/>
<gene>
    <name evidence="8" type="primary">earP</name>
    <name evidence="8" type="ORF">ABHF33_03220</name>
</gene>
<dbReference type="InterPro" id="IPR016633">
    <property type="entry name" value="EarP"/>
</dbReference>
<comment type="catalytic activity">
    <reaction evidence="7">
        <text>dTDP-beta-L-rhamnose + L-arginyl-[protein] = N(omega)-(alpha-L-rhamnosyl)-L-arginyl-[protein] + dTDP + H(+)</text>
        <dbReference type="Rhea" id="RHEA:66692"/>
        <dbReference type="Rhea" id="RHEA-COMP:10532"/>
        <dbReference type="Rhea" id="RHEA-COMP:17096"/>
        <dbReference type="ChEBI" id="CHEBI:15378"/>
        <dbReference type="ChEBI" id="CHEBI:29965"/>
        <dbReference type="ChEBI" id="CHEBI:57510"/>
        <dbReference type="ChEBI" id="CHEBI:58369"/>
        <dbReference type="ChEBI" id="CHEBI:167445"/>
    </reaction>
    <physiologicalReaction direction="left-to-right" evidence="7">
        <dbReference type="Rhea" id="RHEA:66693"/>
    </physiologicalReaction>
</comment>
<dbReference type="GO" id="GO:0003746">
    <property type="term" value="F:translation elongation factor activity"/>
    <property type="evidence" value="ECO:0007669"/>
    <property type="project" value="UniProtKB-KW"/>
</dbReference>
<evidence type="ECO:0000256" key="3">
    <source>
        <dbReference type="ARBA" id="ARBA00024303"/>
    </source>
</evidence>
<evidence type="ECO:0000256" key="1">
    <source>
        <dbReference type="ARBA" id="ARBA00022676"/>
    </source>
</evidence>
<dbReference type="GO" id="GO:0106361">
    <property type="term" value="F:protein-arginine rhamnosyltransferase activity"/>
    <property type="evidence" value="ECO:0007669"/>
    <property type="project" value="InterPro"/>
</dbReference>
<evidence type="ECO:0000256" key="7">
    <source>
        <dbReference type="ARBA" id="ARBA00048472"/>
    </source>
</evidence>
<protein>
    <recommendedName>
        <fullName evidence="5">Protein-arginine rhamnosyltransferase</fullName>
    </recommendedName>
    <alternativeName>
        <fullName evidence="6">EF-P arginine rhamnosyltransferase</fullName>
    </alternativeName>
</protein>
<dbReference type="EMBL" id="CP157355">
    <property type="protein sequence ID" value="XBM01316.1"/>
    <property type="molecule type" value="Genomic_DNA"/>
</dbReference>
<evidence type="ECO:0000256" key="5">
    <source>
        <dbReference type="ARBA" id="ARBA00024416"/>
    </source>
</evidence>
<keyword evidence="1" id="KW-0328">Glycosyltransferase</keyword>
<comment type="function">
    <text evidence="3">Protein-arginine rhamnosyltransferase that catalyzes the transfer of a single rhamnose to elongation factor P (EF-P) on 'Lys-32', a modification required for EF-P-dependent rescue of polyproline stalled ribosomes.</text>
</comment>
<dbReference type="PIRSF" id="PIRSF015557">
    <property type="entry name" value="UCP015557"/>
    <property type="match status" value="1"/>
</dbReference>
<evidence type="ECO:0000256" key="4">
    <source>
        <dbReference type="ARBA" id="ARBA00024346"/>
    </source>
</evidence>
<keyword evidence="8" id="KW-0251">Elongation factor</keyword>
<comment type="similarity">
    <text evidence="4">Belongs to the glycosyltransferase 104 family.</text>
</comment>
<evidence type="ECO:0000256" key="6">
    <source>
        <dbReference type="ARBA" id="ARBA00030025"/>
    </source>
</evidence>
<dbReference type="AlphaFoldDB" id="A0AAU7FCC3"/>
<dbReference type="RefSeq" id="WP_348945618.1">
    <property type="nucleotide sequence ID" value="NZ_CP157355.1"/>
</dbReference>
<dbReference type="Pfam" id="PF10093">
    <property type="entry name" value="EarP"/>
    <property type="match status" value="1"/>
</dbReference>
<evidence type="ECO:0000313" key="8">
    <source>
        <dbReference type="EMBL" id="XBM01316.1"/>
    </source>
</evidence>
<keyword evidence="8" id="KW-0648">Protein biosynthesis</keyword>
<accession>A0AAU7FCC3</accession>
<organism evidence="8">
    <name type="scientific">Chitinibacter mangrovi</name>
    <dbReference type="NCBI Taxonomy" id="3153927"/>
    <lineage>
        <taxon>Bacteria</taxon>
        <taxon>Pseudomonadati</taxon>
        <taxon>Pseudomonadota</taxon>
        <taxon>Betaproteobacteria</taxon>
        <taxon>Neisseriales</taxon>
        <taxon>Chitinibacteraceae</taxon>
        <taxon>Chitinibacter</taxon>
    </lineage>
</organism>
<dbReference type="NCBIfam" id="TIGR03837">
    <property type="entry name" value="efp_Arg_rhamno"/>
    <property type="match status" value="1"/>
</dbReference>
<sequence length="381" mass="42950">MTKAVEWAIFCRVVDNFGDIGVCWRLARQLHQEFGLAVTLWVDDLASFAQIRPEIDPTQARQQLEGVLVLRWDADFPPLVQAADVVIEAFACEIPVSYLAQMQAKATAPIWINLEYLSAEDWVEGCHGLPSPVQGLNKYFFFPGFTKRTGGVFSEQRQRALQLAWRDADSAQFLASLSPAWPPHLGPALNISLFAYEPVALKQWLSVLENSNQPIRLFVPEGRVLLAINDADFFIEQYSGGVSRRGALEIIPLPMLAQDDYDRLLLSCDINFVRGEDSFLRAQWAAKPFVWHIYPQEDDAHRDKLDAFLARYLGDQPTPALMALAAMMQAWNHGGDLSAAWQELVAGRHLLQEHAHAWRKNLLELGDVATNLVRFVNSKVK</sequence>
<name>A0AAU7FCC3_9NEIS</name>
<dbReference type="KEGG" id="cmav:ABHF33_03220"/>
<reference evidence="8" key="1">
    <citation type="submission" date="2024-05" db="EMBL/GenBank/DDBJ databases">
        <authorList>
            <person name="Yang L."/>
            <person name="Pan L."/>
        </authorList>
    </citation>
    <scope>NUCLEOTIDE SEQUENCE</scope>
    <source>
        <strain evidence="8">FCG-7</strain>
    </source>
</reference>
<keyword evidence="2" id="KW-0808">Transferase</keyword>